<dbReference type="InterPro" id="IPR036165">
    <property type="entry name" value="YefM-like_sf"/>
</dbReference>
<geneLocation type="plasmid" evidence="2 3">
    <name>unnamed</name>
</geneLocation>
<evidence type="ECO:0008006" key="4">
    <source>
        <dbReference type="Google" id="ProtNLM"/>
    </source>
</evidence>
<dbReference type="NCBIfam" id="TIGR01552">
    <property type="entry name" value="phd_fam"/>
    <property type="match status" value="1"/>
</dbReference>
<proteinExistence type="inferred from homology"/>
<dbReference type="Proteomes" id="UP000822862">
    <property type="component" value="Plasmid unnamed"/>
</dbReference>
<accession>A0ABX8Z1C3</accession>
<dbReference type="EMBL" id="CP075586">
    <property type="protein sequence ID" value="QZA59459.1"/>
    <property type="molecule type" value="Genomic_DNA"/>
</dbReference>
<dbReference type="Gene3D" id="3.40.1620.10">
    <property type="entry name" value="YefM-like domain"/>
    <property type="match status" value="1"/>
</dbReference>
<keyword evidence="3" id="KW-1185">Reference proteome</keyword>
<evidence type="ECO:0000313" key="2">
    <source>
        <dbReference type="EMBL" id="QZA59459.1"/>
    </source>
</evidence>
<evidence type="ECO:0000313" key="3">
    <source>
        <dbReference type="Proteomes" id="UP000822862"/>
    </source>
</evidence>
<dbReference type="SUPFAM" id="SSF143120">
    <property type="entry name" value="YefM-like"/>
    <property type="match status" value="1"/>
</dbReference>
<protein>
    <recommendedName>
        <fullName evidence="4">Antitoxin</fullName>
    </recommendedName>
</protein>
<evidence type="ECO:0000256" key="1">
    <source>
        <dbReference type="ARBA" id="ARBA00009981"/>
    </source>
</evidence>
<name>A0ABX8Z1C3_9BACT</name>
<reference evidence="2 3" key="1">
    <citation type="submission" date="2021-05" db="EMBL/GenBank/DDBJ databases">
        <title>Ecology and evolution of chlamydial symbionts of arthropods.</title>
        <authorList>
            <person name="Halter T."/>
            <person name="Sixt B.S."/>
            <person name="Toenshoff E.R."/>
            <person name="Koestlbacher S."/>
            <person name="Schulz F."/>
            <person name="Kostanjsek R."/>
            <person name="Collingro A."/>
            <person name="Hendrickx F."/>
            <person name="Horn M."/>
        </authorList>
    </citation>
    <scope>NUCLEOTIDE SEQUENCE [LARGE SCALE GENOMIC DNA]</scope>
    <source>
        <strain evidence="2 3">15C</strain>
        <plasmid evidence="2 3">unnamed</plasmid>
    </source>
</reference>
<dbReference type="RefSeq" id="WP_194845918.1">
    <property type="nucleotide sequence ID" value="NZ_CP075586.1"/>
</dbReference>
<comment type="similarity">
    <text evidence="1">Belongs to the phD/YefM antitoxin family.</text>
</comment>
<organism evidence="2 3">
    <name type="scientific">Candidatus Rhabdochlamydia porcellionis</name>
    <dbReference type="NCBI Taxonomy" id="225148"/>
    <lineage>
        <taxon>Bacteria</taxon>
        <taxon>Pseudomonadati</taxon>
        <taxon>Chlamydiota</taxon>
        <taxon>Chlamydiia</taxon>
        <taxon>Parachlamydiales</taxon>
        <taxon>Candidatus Rhabdochlamydiaceae</taxon>
        <taxon>Candidatus Rhabdochlamydia</taxon>
    </lineage>
</organism>
<gene>
    <name evidence="2" type="ORF">RHAB15C_0001393</name>
</gene>
<keyword evidence="2" id="KW-0614">Plasmid</keyword>
<sequence length="57" mass="6261">MTNTIPFSLARGCLTDIVNEAAYANKRTILTRKGKKVAAIISLKDLKILESIKDKQG</sequence>